<dbReference type="InterPro" id="IPR002905">
    <property type="entry name" value="Trm1"/>
</dbReference>
<dbReference type="SUPFAM" id="SSF53335">
    <property type="entry name" value="S-adenosyl-L-methionine-dependent methyltransferases"/>
    <property type="match status" value="1"/>
</dbReference>
<dbReference type="PANTHER" id="PTHR10631:SF3">
    <property type="entry name" value="TRNA (GUANINE(26)-N(2))-DIMETHYLTRANSFERASE"/>
    <property type="match status" value="1"/>
</dbReference>
<dbReference type="Gene3D" id="3.30.56.70">
    <property type="entry name" value="N2,N2-dimethylguanosine tRNA methyltransferase, C-terminal domain"/>
    <property type="match status" value="1"/>
</dbReference>
<evidence type="ECO:0000313" key="10">
    <source>
        <dbReference type="Proteomes" id="UP000332487"/>
    </source>
</evidence>
<keyword evidence="1 8" id="KW-0820">tRNA-binding</keyword>
<dbReference type="GO" id="GO:0000049">
    <property type="term" value="F:tRNA binding"/>
    <property type="evidence" value="ECO:0007669"/>
    <property type="project" value="UniProtKB-UniRule"/>
</dbReference>
<keyword evidence="3 8" id="KW-0808">Transferase</keyword>
<dbReference type="Proteomes" id="UP000332487">
    <property type="component" value="Unassembled WGS sequence"/>
</dbReference>
<dbReference type="Pfam" id="PF02005">
    <property type="entry name" value="TRM"/>
    <property type="match status" value="1"/>
</dbReference>
<protein>
    <recommendedName>
        <fullName evidence="7">tRNA (guanine(26)-N(2))-dimethyltransferase</fullName>
        <ecNumber evidence="7">2.1.1.216</ecNumber>
    </recommendedName>
</protein>
<dbReference type="EC" id="2.1.1.216" evidence="7"/>
<dbReference type="PROSITE" id="PS51626">
    <property type="entry name" value="SAM_MT_TRM1"/>
    <property type="match status" value="1"/>
</dbReference>
<keyword evidence="4 8" id="KW-0949">S-adenosyl-L-methionine</keyword>
<evidence type="ECO:0000256" key="2">
    <source>
        <dbReference type="ARBA" id="ARBA00022603"/>
    </source>
</evidence>
<dbReference type="EMBL" id="GG697240">
    <property type="protein sequence ID" value="EET90092.1"/>
    <property type="molecule type" value="Genomic_DNA"/>
</dbReference>
<keyword evidence="2 8" id="KW-0489">Methyltransferase</keyword>
<dbReference type="AlphaFoldDB" id="C7DHJ0"/>
<keyword evidence="5 8" id="KW-0819">tRNA processing</keyword>
<evidence type="ECO:0000256" key="4">
    <source>
        <dbReference type="ARBA" id="ARBA00022691"/>
    </source>
</evidence>
<dbReference type="InterPro" id="IPR042296">
    <property type="entry name" value="tRNA_met_Trm1_C"/>
</dbReference>
<accession>C7DHJ0</accession>
<evidence type="ECO:0000256" key="6">
    <source>
        <dbReference type="ARBA" id="ARBA00022884"/>
    </source>
</evidence>
<organism evidence="9 10">
    <name type="scientific">Candidatus Micrarchaeum acidiphilum ARMAN-2</name>
    <dbReference type="NCBI Taxonomy" id="425595"/>
    <lineage>
        <taxon>Archaea</taxon>
        <taxon>Candidatus Micrarchaeota</taxon>
        <taxon>Candidatus Micrarchaeia</taxon>
        <taxon>Candidatus Micrarchaeales</taxon>
        <taxon>Candidatus Micrarchaeaceae</taxon>
        <taxon>Candidatus Micrarchaeum</taxon>
    </lineage>
</organism>
<dbReference type="PANTHER" id="PTHR10631">
    <property type="entry name" value="N 2 ,N 2 -DIMETHYLGUANOSINE TRNA METHYLTRANSFERASE"/>
    <property type="match status" value="1"/>
</dbReference>
<evidence type="ECO:0000313" key="9">
    <source>
        <dbReference type="EMBL" id="EET90092.1"/>
    </source>
</evidence>
<evidence type="ECO:0000256" key="7">
    <source>
        <dbReference type="ARBA" id="ARBA00039099"/>
    </source>
</evidence>
<sequence>MYSEASARIAMHSRSFMNPEARFSRDFSVAMVSYYTKELQHPNARLLDSTAATGIRAIRYCKEAGIRRATCLEINRSAFRDLSANVAHNRLKSRIEPINMSIQEFANTTRAKFDVIDLDPFGSPVPNINDLLKITSDGALMMVTATDTAVLCGAQERACRKIYDSRPIHNKLCYESGARILLGYIARQAAQFNFGIGALAAFYNRHYIRAFVILSKGAKQASESIDQLGYVGYCTKCSNVKTAKGAYPKSLNCGYCGSEMQFYGRLWLGSIKSDAAAGYASRYFEQSGYPGAELRIAEAIKSEIATPFYYHIPSITKLMKARSVGVDEIMQRLSAAGYESSKTHFESSSIKSTAGIHEVRDAIENALKHKN</sequence>
<proteinExistence type="inferred from homology"/>
<dbReference type="GO" id="GO:0002940">
    <property type="term" value="P:tRNA N2-guanine methylation"/>
    <property type="evidence" value="ECO:0007669"/>
    <property type="project" value="TreeGrafter"/>
</dbReference>
<dbReference type="Gene3D" id="3.40.50.150">
    <property type="entry name" value="Vaccinia Virus protein VP39"/>
    <property type="match status" value="1"/>
</dbReference>
<gene>
    <name evidence="9" type="ORF">UNLARM2_0533</name>
</gene>
<name>C7DHJ0_MICA2</name>
<evidence type="ECO:0000256" key="8">
    <source>
        <dbReference type="PROSITE-ProRule" id="PRU00958"/>
    </source>
</evidence>
<dbReference type="GO" id="GO:0160104">
    <property type="term" value="F:tRNA (guanine(26)-N2)-dimethyltransferase activity"/>
    <property type="evidence" value="ECO:0007669"/>
    <property type="project" value="UniProtKB-EC"/>
</dbReference>
<evidence type="ECO:0000256" key="5">
    <source>
        <dbReference type="ARBA" id="ARBA00022694"/>
    </source>
</evidence>
<keyword evidence="10" id="KW-1185">Reference proteome</keyword>
<keyword evidence="6 8" id="KW-0694">RNA-binding</keyword>
<reference evidence="9 10" key="2">
    <citation type="journal article" date="2010" name="Proc. Natl. Acad. Sci. U.S.A.">
        <title>Enigmatic, ultrasmall, uncultivated Archaea.</title>
        <authorList>
            <person name="Baker B.J."/>
            <person name="Comolli L.R."/>
            <person name="Dick G.J."/>
            <person name="Hauser L.J."/>
            <person name="Hyatt D."/>
            <person name="Dill B.D."/>
            <person name="Land M.L."/>
            <person name="Verberkmoes N.C."/>
            <person name="Hettich R.L."/>
            <person name="Banfield J.F."/>
        </authorList>
    </citation>
    <scope>NUCLEOTIDE SEQUENCE [LARGE SCALE GENOMIC DNA]</scope>
    <source>
        <strain evidence="9">ARMAN-2</strain>
    </source>
</reference>
<dbReference type="CDD" id="cd02440">
    <property type="entry name" value="AdoMet_MTases"/>
    <property type="match status" value="1"/>
</dbReference>
<reference evidence="9 10" key="1">
    <citation type="journal article" date="2009" name="Genome Biol.">
        <title>Community-wide analysis of microbial genome sequence signatures.</title>
        <authorList>
            <person name="Dick G.J."/>
            <person name="Andersson A.F."/>
            <person name="Baker B.J."/>
            <person name="Simmons S.L."/>
            <person name="Thomas B.C."/>
            <person name="Yelton A.P."/>
            <person name="Banfield J.F."/>
        </authorList>
    </citation>
    <scope>NUCLEOTIDE SEQUENCE [LARGE SCALE GENOMIC DNA]</scope>
    <source>
        <strain evidence="9">ARMAN-2</strain>
    </source>
</reference>
<comment type="similarity">
    <text evidence="8">Belongs to the class I-like SAM-binding methyltransferase superfamily. Trm1 family.</text>
</comment>
<evidence type="ECO:0000256" key="3">
    <source>
        <dbReference type="ARBA" id="ARBA00022679"/>
    </source>
</evidence>
<dbReference type="InterPro" id="IPR029063">
    <property type="entry name" value="SAM-dependent_MTases_sf"/>
</dbReference>
<evidence type="ECO:0000256" key="1">
    <source>
        <dbReference type="ARBA" id="ARBA00022555"/>
    </source>
</evidence>